<dbReference type="Proteomes" id="UP001141259">
    <property type="component" value="Unassembled WGS sequence"/>
</dbReference>
<feature type="transmembrane region" description="Helical" evidence="1">
    <location>
        <begin position="12"/>
        <end position="35"/>
    </location>
</feature>
<dbReference type="AlphaFoldDB" id="A0A9X2VUU0"/>
<name>A0A9X2VUU0_9PSEU</name>
<keyword evidence="1" id="KW-0472">Membrane</keyword>
<gene>
    <name evidence="2" type="ORF">NZH93_39930</name>
</gene>
<evidence type="ECO:0000313" key="3">
    <source>
        <dbReference type="Proteomes" id="UP001141259"/>
    </source>
</evidence>
<proteinExistence type="predicted"/>
<dbReference type="RefSeq" id="WP_259628516.1">
    <property type="nucleotide sequence ID" value="NZ_JANYMP010000028.1"/>
</dbReference>
<feature type="transmembrane region" description="Helical" evidence="1">
    <location>
        <begin position="55"/>
        <end position="72"/>
    </location>
</feature>
<dbReference type="InterPro" id="IPR019662">
    <property type="entry name" value="DUF2516"/>
</dbReference>
<reference evidence="2" key="1">
    <citation type="submission" date="2022-08" db="EMBL/GenBank/DDBJ databases">
        <authorList>
            <person name="Tistechok S."/>
            <person name="Samborskyy M."/>
            <person name="Roman I."/>
        </authorList>
    </citation>
    <scope>NUCLEOTIDE SEQUENCE</scope>
    <source>
        <strain evidence="2">DSM 103496</strain>
    </source>
</reference>
<keyword evidence="1" id="KW-1133">Transmembrane helix</keyword>
<protein>
    <submittedName>
        <fullName evidence="2">DUF2516 family protein</fullName>
    </submittedName>
</protein>
<accession>A0A9X2VUU0</accession>
<evidence type="ECO:0000313" key="2">
    <source>
        <dbReference type="EMBL" id="MCS7483056.1"/>
    </source>
</evidence>
<sequence>MLFSRVPQFNPLYLDAWILYAVGWAALIMGVYAFAHAVTQRADAFTAAERLTKPAWLGITGGGAFVLMVFQLSSPGGMFWLAGVVAVMVYVVDVRPKLIEIQRGPRW</sequence>
<dbReference type="Pfam" id="PF10724">
    <property type="entry name" value="DUF2516"/>
    <property type="match status" value="1"/>
</dbReference>
<feature type="transmembrane region" description="Helical" evidence="1">
    <location>
        <begin position="78"/>
        <end position="96"/>
    </location>
</feature>
<keyword evidence="3" id="KW-1185">Reference proteome</keyword>
<comment type="caution">
    <text evidence="2">The sequence shown here is derived from an EMBL/GenBank/DDBJ whole genome shotgun (WGS) entry which is preliminary data.</text>
</comment>
<dbReference type="EMBL" id="JANYMP010000028">
    <property type="protein sequence ID" value="MCS7483056.1"/>
    <property type="molecule type" value="Genomic_DNA"/>
</dbReference>
<evidence type="ECO:0000256" key="1">
    <source>
        <dbReference type="SAM" id="Phobius"/>
    </source>
</evidence>
<organism evidence="2 3">
    <name type="scientific">Umezawaea endophytica</name>
    <dbReference type="NCBI Taxonomy" id="1654476"/>
    <lineage>
        <taxon>Bacteria</taxon>
        <taxon>Bacillati</taxon>
        <taxon>Actinomycetota</taxon>
        <taxon>Actinomycetes</taxon>
        <taxon>Pseudonocardiales</taxon>
        <taxon>Pseudonocardiaceae</taxon>
        <taxon>Umezawaea</taxon>
    </lineage>
</organism>
<keyword evidence="1" id="KW-0812">Transmembrane</keyword>